<dbReference type="GO" id="GO:0016747">
    <property type="term" value="F:acyltransferase activity, transferring groups other than amino-acyl groups"/>
    <property type="evidence" value="ECO:0007669"/>
    <property type="project" value="InterPro"/>
</dbReference>
<feature type="transmembrane region" description="Helical" evidence="1">
    <location>
        <begin position="228"/>
        <end position="249"/>
    </location>
</feature>
<feature type="transmembrane region" description="Helical" evidence="1">
    <location>
        <begin position="129"/>
        <end position="146"/>
    </location>
</feature>
<protein>
    <submittedName>
        <fullName evidence="3">Peptidoglycan/LPS O-acetylase OafA/YrhL, contains acyltransferase and SGNH-hydrolase domains</fullName>
    </submittedName>
</protein>
<feature type="transmembrane region" description="Helical" evidence="1">
    <location>
        <begin position="158"/>
        <end position="188"/>
    </location>
</feature>
<dbReference type="PANTHER" id="PTHR23028:SF131">
    <property type="entry name" value="BLR2367 PROTEIN"/>
    <property type="match status" value="1"/>
</dbReference>
<feature type="transmembrane region" description="Helical" evidence="1">
    <location>
        <begin position="194"/>
        <end position="216"/>
    </location>
</feature>
<dbReference type="GO" id="GO:0000271">
    <property type="term" value="P:polysaccharide biosynthetic process"/>
    <property type="evidence" value="ECO:0007669"/>
    <property type="project" value="TreeGrafter"/>
</dbReference>
<dbReference type="RefSeq" id="WP_244526398.1">
    <property type="nucleotide sequence ID" value="NZ_FQYO01000008.1"/>
</dbReference>
<dbReference type="GO" id="GO:0016020">
    <property type="term" value="C:membrane"/>
    <property type="evidence" value="ECO:0007669"/>
    <property type="project" value="TreeGrafter"/>
</dbReference>
<dbReference type="Pfam" id="PF01757">
    <property type="entry name" value="Acyl_transf_3"/>
    <property type="match status" value="1"/>
</dbReference>
<keyword evidence="4" id="KW-1185">Reference proteome</keyword>
<dbReference type="AlphaFoldDB" id="A0A1M6HYS1"/>
<evidence type="ECO:0000259" key="2">
    <source>
        <dbReference type="Pfam" id="PF01757"/>
    </source>
</evidence>
<keyword evidence="3" id="KW-0808">Transferase</keyword>
<gene>
    <name evidence="3" type="ORF">SAMN05444417_3427</name>
</gene>
<dbReference type="InterPro" id="IPR050879">
    <property type="entry name" value="Acyltransferase_3"/>
</dbReference>
<feature type="transmembrane region" description="Helical" evidence="1">
    <location>
        <begin position="26"/>
        <end position="46"/>
    </location>
</feature>
<reference evidence="3 4" key="1">
    <citation type="submission" date="2016-11" db="EMBL/GenBank/DDBJ databases">
        <authorList>
            <person name="Jaros S."/>
            <person name="Januszkiewicz K."/>
            <person name="Wedrychowicz H."/>
        </authorList>
    </citation>
    <scope>NUCLEOTIDE SEQUENCE [LARGE SCALE GENOMIC DNA]</scope>
    <source>
        <strain evidence="3 4">DSM 100565</strain>
    </source>
</reference>
<evidence type="ECO:0000313" key="4">
    <source>
        <dbReference type="Proteomes" id="UP000184292"/>
    </source>
</evidence>
<dbReference type="InterPro" id="IPR002656">
    <property type="entry name" value="Acyl_transf_3_dom"/>
</dbReference>
<feature type="transmembrane region" description="Helical" evidence="1">
    <location>
        <begin position="317"/>
        <end position="338"/>
    </location>
</feature>
<dbReference type="Proteomes" id="UP000184292">
    <property type="component" value="Unassembled WGS sequence"/>
</dbReference>
<dbReference type="EMBL" id="FQYO01000008">
    <property type="protein sequence ID" value="SHJ27301.1"/>
    <property type="molecule type" value="Genomic_DNA"/>
</dbReference>
<dbReference type="STRING" id="1447782.SAMN05444417_3427"/>
<keyword evidence="1" id="KW-0812">Transmembrane</keyword>
<keyword evidence="1" id="KW-0472">Membrane</keyword>
<keyword evidence="1" id="KW-1133">Transmembrane helix</keyword>
<name>A0A1M6HYS1_9RHOB</name>
<feature type="transmembrane region" description="Helical" evidence="1">
    <location>
        <begin position="58"/>
        <end position="78"/>
    </location>
</feature>
<dbReference type="PANTHER" id="PTHR23028">
    <property type="entry name" value="ACETYLTRANSFERASE"/>
    <property type="match status" value="1"/>
</dbReference>
<organism evidence="3 4">
    <name type="scientific">Wenxinia saemankumensis</name>
    <dbReference type="NCBI Taxonomy" id="1447782"/>
    <lineage>
        <taxon>Bacteria</taxon>
        <taxon>Pseudomonadati</taxon>
        <taxon>Pseudomonadota</taxon>
        <taxon>Alphaproteobacteria</taxon>
        <taxon>Rhodobacterales</taxon>
        <taxon>Roseobacteraceae</taxon>
        <taxon>Wenxinia</taxon>
    </lineage>
</organism>
<feature type="domain" description="Acyltransferase 3" evidence="2">
    <location>
        <begin position="20"/>
        <end position="333"/>
    </location>
</feature>
<evidence type="ECO:0000313" key="3">
    <source>
        <dbReference type="EMBL" id="SHJ27301.1"/>
    </source>
</evidence>
<proteinExistence type="predicted"/>
<dbReference type="GO" id="GO:0016787">
    <property type="term" value="F:hydrolase activity"/>
    <property type="evidence" value="ECO:0007669"/>
    <property type="project" value="UniProtKB-KW"/>
</dbReference>
<accession>A0A1M6HYS1</accession>
<feature type="transmembrane region" description="Helical" evidence="1">
    <location>
        <begin position="288"/>
        <end position="311"/>
    </location>
</feature>
<keyword evidence="3" id="KW-0378">Hydrolase</keyword>
<feature type="transmembrane region" description="Helical" evidence="1">
    <location>
        <begin position="255"/>
        <end position="276"/>
    </location>
</feature>
<feature type="transmembrane region" description="Helical" evidence="1">
    <location>
        <begin position="99"/>
        <end position="117"/>
    </location>
</feature>
<sequence length="355" mass="37663">MIARPLPGGPDDSAPERFDALQAGRAVAAILVVLYHADGFVLPLRLYDGATAWAGFGWGYAGVEFFFVLSGFIIAHVHRRDIGRPARIGRFLRRRIVRIYPIYWAILAVLLIGYALMPAGTPEAARAPASVLASLLLVPTEARPILPIAWTLEHEMAFYLAFVALLVGARIGAALFGLWMGACALALFHPATSFPASFLLSPYNLLFAFGVAVAIAHPRLPRRAAAPLLAAGIAGFLAVGFSEQYLASWPLGLRTLAYGISAAAVIAALARARYGAPRFAVFLGDASYAIYLVHLPAMNLAAIALAPLGIADLLPPLAAMAALSVFAMLAGVATHLAVERPLLSHFGRPRRAALA</sequence>
<keyword evidence="3" id="KW-0012">Acyltransferase</keyword>
<evidence type="ECO:0000256" key="1">
    <source>
        <dbReference type="SAM" id="Phobius"/>
    </source>
</evidence>